<comment type="caution">
    <text evidence="1">The sequence shown here is derived from an EMBL/GenBank/DDBJ whole genome shotgun (WGS) entry which is preliminary data.</text>
</comment>
<dbReference type="EMBL" id="JACGCM010002501">
    <property type="protein sequence ID" value="KAF6139288.1"/>
    <property type="molecule type" value="Genomic_DNA"/>
</dbReference>
<name>A0A7J7L9R6_9MAGN</name>
<dbReference type="AlphaFoldDB" id="A0A7J7L9R6"/>
<reference evidence="1 2" key="1">
    <citation type="journal article" date="2020" name="IScience">
        <title>Genome Sequencing of the Endangered Kingdonia uniflora (Circaeasteraceae, Ranunculales) Reveals Potential Mechanisms of Evolutionary Specialization.</title>
        <authorList>
            <person name="Sun Y."/>
            <person name="Deng T."/>
            <person name="Zhang A."/>
            <person name="Moore M.J."/>
            <person name="Landis J.B."/>
            <person name="Lin N."/>
            <person name="Zhang H."/>
            <person name="Zhang X."/>
            <person name="Huang J."/>
            <person name="Zhang X."/>
            <person name="Sun H."/>
            <person name="Wang H."/>
        </authorList>
    </citation>
    <scope>NUCLEOTIDE SEQUENCE [LARGE SCALE GENOMIC DNA]</scope>
    <source>
        <strain evidence="1">TB1705</strain>
        <tissue evidence="1">Leaf</tissue>
    </source>
</reference>
<protein>
    <submittedName>
        <fullName evidence="1">Uncharacterized protein</fullName>
    </submittedName>
</protein>
<keyword evidence="2" id="KW-1185">Reference proteome</keyword>
<organism evidence="1 2">
    <name type="scientific">Kingdonia uniflora</name>
    <dbReference type="NCBI Taxonomy" id="39325"/>
    <lineage>
        <taxon>Eukaryota</taxon>
        <taxon>Viridiplantae</taxon>
        <taxon>Streptophyta</taxon>
        <taxon>Embryophyta</taxon>
        <taxon>Tracheophyta</taxon>
        <taxon>Spermatophyta</taxon>
        <taxon>Magnoliopsida</taxon>
        <taxon>Ranunculales</taxon>
        <taxon>Circaeasteraceae</taxon>
        <taxon>Kingdonia</taxon>
    </lineage>
</organism>
<evidence type="ECO:0000313" key="1">
    <source>
        <dbReference type="EMBL" id="KAF6139288.1"/>
    </source>
</evidence>
<dbReference type="OrthoDB" id="1930127at2759"/>
<proteinExistence type="predicted"/>
<dbReference type="PANTHER" id="PTHR34132">
    <property type="entry name" value="EMB|CAB87627.1-RELATED"/>
    <property type="match status" value="1"/>
</dbReference>
<gene>
    <name evidence="1" type="ORF">GIB67_021498</name>
</gene>
<dbReference type="Proteomes" id="UP000541444">
    <property type="component" value="Unassembled WGS sequence"/>
</dbReference>
<evidence type="ECO:0000313" key="2">
    <source>
        <dbReference type="Proteomes" id="UP000541444"/>
    </source>
</evidence>
<sequence>MCPLRIILLFLSATLTGYFAWKNFRLPFDDDEDEGSKDGLMKKKQELSLKNVCLRSFERLMVTK</sequence>
<accession>A0A7J7L9R6</accession>
<dbReference type="PANTHER" id="PTHR34132:SF4">
    <property type="entry name" value="EXPRESSED PROTEIN"/>
    <property type="match status" value="1"/>
</dbReference>